<organism evidence="1 2">
    <name type="scientific">Tribonema minus</name>
    <dbReference type="NCBI Taxonomy" id="303371"/>
    <lineage>
        <taxon>Eukaryota</taxon>
        <taxon>Sar</taxon>
        <taxon>Stramenopiles</taxon>
        <taxon>Ochrophyta</taxon>
        <taxon>PX clade</taxon>
        <taxon>Xanthophyceae</taxon>
        <taxon>Tribonematales</taxon>
        <taxon>Tribonemataceae</taxon>
        <taxon>Tribonema</taxon>
    </lineage>
</organism>
<dbReference type="AlphaFoldDB" id="A0A835YYA6"/>
<dbReference type="Proteomes" id="UP000664859">
    <property type="component" value="Unassembled WGS sequence"/>
</dbReference>
<sequence length="210" mass="23427">MPRASSGDLAGETLPSVLMQRVVKLLGRWVPQWRGRIDDHNKSATAAEPLPQTLLDTVLTDHVEDDGLDEFIADSVAWEAHVNELLNSATMSNKERIEAMVEKHDSDAAAERQERVKDFDASKKQLCQESAQAIQQSLHEPSRLVLSVMWKRTMGRESLHMLTDTLPSDEAQLFSGTMRSAHSGRNQASFGISANFKKIPHFKCCSDDTL</sequence>
<accession>A0A835YYA6</accession>
<evidence type="ECO:0000313" key="1">
    <source>
        <dbReference type="EMBL" id="KAG5183646.1"/>
    </source>
</evidence>
<protein>
    <submittedName>
        <fullName evidence="1">Uncharacterized protein</fullName>
    </submittedName>
</protein>
<gene>
    <name evidence="1" type="ORF">JKP88DRAFT_268695</name>
</gene>
<comment type="caution">
    <text evidence="1">The sequence shown here is derived from an EMBL/GenBank/DDBJ whole genome shotgun (WGS) entry which is preliminary data.</text>
</comment>
<evidence type="ECO:0000313" key="2">
    <source>
        <dbReference type="Proteomes" id="UP000664859"/>
    </source>
</evidence>
<reference evidence="1" key="1">
    <citation type="submission" date="2021-02" db="EMBL/GenBank/DDBJ databases">
        <title>First Annotated Genome of the Yellow-green Alga Tribonema minus.</title>
        <authorList>
            <person name="Mahan K.M."/>
        </authorList>
    </citation>
    <scope>NUCLEOTIDE SEQUENCE</scope>
    <source>
        <strain evidence="1">UTEX B ZZ1240</strain>
    </source>
</reference>
<name>A0A835YYA6_9STRA</name>
<proteinExistence type="predicted"/>
<dbReference type="EMBL" id="JAFCMP010000194">
    <property type="protein sequence ID" value="KAG5183646.1"/>
    <property type="molecule type" value="Genomic_DNA"/>
</dbReference>
<keyword evidence="2" id="KW-1185">Reference proteome</keyword>